<feature type="compositionally biased region" description="Basic and acidic residues" evidence="1">
    <location>
        <begin position="1"/>
        <end position="18"/>
    </location>
</feature>
<evidence type="ECO:0000256" key="1">
    <source>
        <dbReference type="SAM" id="MobiDB-lite"/>
    </source>
</evidence>
<accession>A0A0F9AVU5</accession>
<feature type="region of interest" description="Disordered" evidence="1">
    <location>
        <begin position="43"/>
        <end position="84"/>
    </location>
</feature>
<feature type="region of interest" description="Disordered" evidence="1">
    <location>
        <begin position="1"/>
        <end position="25"/>
    </location>
</feature>
<protein>
    <submittedName>
        <fullName evidence="2">Uncharacterized protein</fullName>
    </submittedName>
</protein>
<comment type="caution">
    <text evidence="2">The sequence shown here is derived from an EMBL/GenBank/DDBJ whole genome shotgun (WGS) entry which is preliminary data.</text>
</comment>
<reference evidence="2" key="1">
    <citation type="journal article" date="2015" name="Nature">
        <title>Complex archaea that bridge the gap between prokaryotes and eukaryotes.</title>
        <authorList>
            <person name="Spang A."/>
            <person name="Saw J.H."/>
            <person name="Jorgensen S.L."/>
            <person name="Zaremba-Niedzwiedzka K."/>
            <person name="Martijn J."/>
            <person name="Lind A.E."/>
            <person name="van Eijk R."/>
            <person name="Schleper C."/>
            <person name="Guy L."/>
            <person name="Ettema T.J."/>
        </authorList>
    </citation>
    <scope>NUCLEOTIDE SEQUENCE</scope>
</reference>
<gene>
    <name evidence="2" type="ORF">LCGC14_2802130</name>
</gene>
<organism evidence="2">
    <name type="scientific">marine sediment metagenome</name>
    <dbReference type="NCBI Taxonomy" id="412755"/>
    <lineage>
        <taxon>unclassified sequences</taxon>
        <taxon>metagenomes</taxon>
        <taxon>ecological metagenomes</taxon>
    </lineage>
</organism>
<proteinExistence type="predicted"/>
<sequence length="84" mass="9646">MTWTERTKPTDVATERADTGGPGYDFSMTNIFWDRTDIYFDSTTTGPTQRTKPTDSATQRTKPTDIATERTKETDTWTERTKET</sequence>
<evidence type="ECO:0000313" key="2">
    <source>
        <dbReference type="EMBL" id="KKK82564.1"/>
    </source>
</evidence>
<name>A0A0F9AVU5_9ZZZZ</name>
<dbReference type="EMBL" id="LAZR01052612">
    <property type="protein sequence ID" value="KKK82564.1"/>
    <property type="molecule type" value="Genomic_DNA"/>
</dbReference>
<feature type="compositionally biased region" description="Basic and acidic residues" evidence="1">
    <location>
        <begin position="67"/>
        <end position="84"/>
    </location>
</feature>
<dbReference type="AlphaFoldDB" id="A0A0F9AVU5"/>